<dbReference type="Proteomes" id="UP001151760">
    <property type="component" value="Unassembled WGS sequence"/>
</dbReference>
<keyword evidence="2" id="KW-1185">Reference proteome</keyword>
<protein>
    <recommendedName>
        <fullName evidence="3">Reverse transcriptase zinc-binding domain-containing protein</fullName>
    </recommendedName>
</protein>
<evidence type="ECO:0008006" key="3">
    <source>
        <dbReference type="Google" id="ProtNLM"/>
    </source>
</evidence>
<name>A0ABQ4ZD88_9ASTR</name>
<sequence>MPVNVSSNSLRLRNVSLPSLACPLCDHVLEDSSHLFFGCSMAKDIQKLICRWWNLDVHPYESYEDWLSWFNSIRLGGSLVSPKMFSMVYWKYYANVRRTVADFSHAPLNEYSPSPDDKKQWSLGEGKPISETLQKGVYEERKNRFLACCMDWGEVNPVHAYYNGSRTSKDNERSGWEYKF</sequence>
<evidence type="ECO:0000313" key="2">
    <source>
        <dbReference type="Proteomes" id="UP001151760"/>
    </source>
</evidence>
<comment type="caution">
    <text evidence="1">The sequence shown here is derived from an EMBL/GenBank/DDBJ whole genome shotgun (WGS) entry which is preliminary data.</text>
</comment>
<reference evidence="1" key="2">
    <citation type="submission" date="2022-01" db="EMBL/GenBank/DDBJ databases">
        <authorList>
            <person name="Yamashiro T."/>
            <person name="Shiraishi A."/>
            <person name="Satake H."/>
            <person name="Nakayama K."/>
        </authorList>
    </citation>
    <scope>NUCLEOTIDE SEQUENCE</scope>
</reference>
<reference evidence="1" key="1">
    <citation type="journal article" date="2022" name="Int. J. Mol. Sci.">
        <title>Draft Genome of Tanacetum Coccineum: Genomic Comparison of Closely Related Tanacetum-Family Plants.</title>
        <authorList>
            <person name="Yamashiro T."/>
            <person name="Shiraishi A."/>
            <person name="Nakayama K."/>
            <person name="Satake H."/>
        </authorList>
    </citation>
    <scope>NUCLEOTIDE SEQUENCE</scope>
</reference>
<organism evidence="1 2">
    <name type="scientific">Tanacetum coccineum</name>
    <dbReference type="NCBI Taxonomy" id="301880"/>
    <lineage>
        <taxon>Eukaryota</taxon>
        <taxon>Viridiplantae</taxon>
        <taxon>Streptophyta</taxon>
        <taxon>Embryophyta</taxon>
        <taxon>Tracheophyta</taxon>
        <taxon>Spermatophyta</taxon>
        <taxon>Magnoliopsida</taxon>
        <taxon>eudicotyledons</taxon>
        <taxon>Gunneridae</taxon>
        <taxon>Pentapetalae</taxon>
        <taxon>asterids</taxon>
        <taxon>campanulids</taxon>
        <taxon>Asterales</taxon>
        <taxon>Asteraceae</taxon>
        <taxon>Asteroideae</taxon>
        <taxon>Anthemideae</taxon>
        <taxon>Anthemidinae</taxon>
        <taxon>Tanacetum</taxon>
    </lineage>
</organism>
<proteinExistence type="predicted"/>
<gene>
    <name evidence="1" type="ORF">Tco_0770433</name>
</gene>
<accession>A0ABQ4ZD88</accession>
<dbReference type="EMBL" id="BQNB010011226">
    <property type="protein sequence ID" value="GJS87797.1"/>
    <property type="molecule type" value="Genomic_DNA"/>
</dbReference>
<evidence type="ECO:0000313" key="1">
    <source>
        <dbReference type="EMBL" id="GJS87797.1"/>
    </source>
</evidence>